<accession>A0A1Y5I5V9</accession>
<gene>
    <name evidence="1" type="ORF">BE221DRAFT_77941</name>
</gene>
<dbReference type="EMBL" id="KZ155795">
    <property type="protein sequence ID" value="OUS44918.1"/>
    <property type="molecule type" value="Genomic_DNA"/>
</dbReference>
<reference evidence="1" key="1">
    <citation type="submission" date="2017-04" db="EMBL/GenBank/DDBJ databases">
        <title>Population genomics of picophytoplankton unveils novel chromosome hypervariability.</title>
        <authorList>
            <consortium name="DOE Joint Genome Institute"/>
            <person name="Blanc-Mathieu R."/>
            <person name="Krasovec M."/>
            <person name="Hebrard M."/>
            <person name="Yau S."/>
            <person name="Desgranges E."/>
            <person name="Martin J."/>
            <person name="Schackwitz W."/>
            <person name="Kuo A."/>
            <person name="Salin G."/>
            <person name="Donnadieu C."/>
            <person name="Desdevises Y."/>
            <person name="Sanchez-Ferandin S."/>
            <person name="Moreau H."/>
            <person name="Rivals E."/>
            <person name="Grigoriev I.V."/>
            <person name="Grimsley N."/>
            <person name="Eyre-Walker A."/>
            <person name="Piganeau G."/>
        </authorList>
    </citation>
    <scope>NUCLEOTIDE SEQUENCE [LARGE SCALE GENOMIC DNA]</scope>
    <source>
        <strain evidence="1">RCC 1115</strain>
    </source>
</reference>
<name>A0A1Y5I5V9_OSTTA</name>
<dbReference type="Proteomes" id="UP000195557">
    <property type="component" value="Unassembled WGS sequence"/>
</dbReference>
<dbReference type="AlphaFoldDB" id="A0A1Y5I5V9"/>
<evidence type="ECO:0008006" key="2">
    <source>
        <dbReference type="Google" id="ProtNLM"/>
    </source>
</evidence>
<evidence type="ECO:0000313" key="1">
    <source>
        <dbReference type="EMBL" id="OUS44918.1"/>
    </source>
</evidence>
<proteinExistence type="predicted"/>
<protein>
    <recommendedName>
        <fullName evidence="2">Polyketide cyclase/dehydrase</fullName>
    </recommendedName>
</protein>
<sequence>MSYEVLVRATDARRAWSVIQPLICPRDAREAKMCVDAMSAIVECDVVDGERVTGAVVRQKSKWRHGALISGTSVTTTAIETDAENLRATFDVDTENGDERVSTLRCYRGSTDVRRVDDDKLAIRMRGEARIARASGFTGKLIRDVMLGAMRSQMKSSLVDLGRALGSGESVSA</sequence>
<organism evidence="1">
    <name type="scientific">Ostreococcus tauri</name>
    <name type="common">Marine green alga</name>
    <dbReference type="NCBI Taxonomy" id="70448"/>
    <lineage>
        <taxon>Eukaryota</taxon>
        <taxon>Viridiplantae</taxon>
        <taxon>Chlorophyta</taxon>
        <taxon>Mamiellophyceae</taxon>
        <taxon>Mamiellales</taxon>
        <taxon>Bathycoccaceae</taxon>
        <taxon>Ostreococcus</taxon>
    </lineage>
</organism>